<name>A0ABX2C709_9BRAD</name>
<dbReference type="Pfam" id="PF00657">
    <property type="entry name" value="Lipase_GDSL"/>
    <property type="match status" value="1"/>
</dbReference>
<gene>
    <name evidence="4" type="ORF">HL667_03445</name>
</gene>
<proteinExistence type="predicted"/>
<feature type="chain" id="PRO_5045696920" evidence="2">
    <location>
        <begin position="29"/>
        <end position="626"/>
    </location>
</feature>
<dbReference type="SUPFAM" id="SSF52266">
    <property type="entry name" value="SGNH hydrolase"/>
    <property type="match status" value="1"/>
</dbReference>
<feature type="signal peptide" evidence="2">
    <location>
        <begin position="1"/>
        <end position="28"/>
    </location>
</feature>
<sequence length="626" mass="64859">MKPASRTSLWCVVALSGVWLQLSGPASAQTAYTRIQAFGDSYADTGNLWTFTGGAGKLPLYPTGRFSGGTNFVDTTSALLGIPQLNYAIGGAMAGNTNVVAPGIPGFFQEWSGLTGFSGKISSTDLVEISIGGNDARAYYRAGGSLAGAPAAAAVTAQQAMAGVNALVGDGARTIVFTVGDVSTLPEAVGNANAPAGKAYSTTYNSLMQSSLAAVARSGVRVEYVDTGLIGTLIQANPQRYGFSNVGACPVACIGNPALQNQYLFYVDGVHLTSHGFEVLGQYIVNRLNAPLTFAPQGEVASISAMGFASNLFGKLDMFRETAGFAPSAMNSYAALGRPAHVKAPPLAPVSPWSFYMQGNGSLSDRQGNVAANGFNLDSIGGTVGVEYRLSANAMIGTAFDYSNPRARLFNNTGTTDANSYQFGLYGAWASRSLFAEGLATIGHQDYRNTRPGVVDTITSNPGGTTFVAAGKVGYLFDAGSAKMGPIGGLTYARARVDGFTEAGDPALTLTVGSQTAETLIGSVGVQLRTPFLVQGTTIHPYLNLTLDDDIVGNGRLIQYSATSAPLIVNNWTVPNGTSHNVYGRVSAGVVAPFWSNVALTANVSRTIGRTGGDDFYGSGGLKISF</sequence>
<evidence type="ECO:0000313" key="5">
    <source>
        <dbReference type="Proteomes" id="UP000886476"/>
    </source>
</evidence>
<dbReference type="InterPro" id="IPR036709">
    <property type="entry name" value="Autotransporte_beta_dom_sf"/>
</dbReference>
<dbReference type="PANTHER" id="PTHR45648">
    <property type="entry name" value="GDSL LIPASE/ACYLHYDROLASE FAMILY PROTEIN (AFU_ORTHOLOGUE AFUA_4G14700)"/>
    <property type="match status" value="1"/>
</dbReference>
<dbReference type="EMBL" id="JABFDN010000001">
    <property type="protein sequence ID" value="NPU64046.1"/>
    <property type="molecule type" value="Genomic_DNA"/>
</dbReference>
<evidence type="ECO:0000256" key="1">
    <source>
        <dbReference type="ARBA" id="ARBA00022801"/>
    </source>
</evidence>
<dbReference type="InterPro" id="IPR051058">
    <property type="entry name" value="GDSL_Est/Lipase"/>
</dbReference>
<dbReference type="PROSITE" id="PS51208">
    <property type="entry name" value="AUTOTRANSPORTER"/>
    <property type="match status" value="1"/>
</dbReference>
<evidence type="ECO:0000256" key="2">
    <source>
        <dbReference type="SAM" id="SignalP"/>
    </source>
</evidence>
<dbReference type="InterPro" id="IPR036514">
    <property type="entry name" value="SGNH_hydro_sf"/>
</dbReference>
<dbReference type="RefSeq" id="WP_172108988.1">
    <property type="nucleotide sequence ID" value="NZ_JABFDN010000001.1"/>
</dbReference>
<keyword evidence="2" id="KW-0732">Signal</keyword>
<protein>
    <submittedName>
        <fullName evidence="4">Autotransporter domain-containing protein</fullName>
    </submittedName>
</protein>
<reference evidence="4" key="1">
    <citation type="submission" date="2020-05" db="EMBL/GenBank/DDBJ databases">
        <title>Nod-independent and nitrogen-fixing Bradyrhizobium aeschynomene sp. nov. isolated from nodules of Aeschynomene indica.</title>
        <authorList>
            <person name="Zhang Z."/>
        </authorList>
    </citation>
    <scope>NUCLEOTIDE SEQUENCE</scope>
    <source>
        <strain evidence="4">83012</strain>
    </source>
</reference>
<dbReference type="InterPro" id="IPR001087">
    <property type="entry name" value="GDSL"/>
</dbReference>
<dbReference type="PANTHER" id="PTHR45648:SF22">
    <property type="entry name" value="GDSL LIPASE_ACYLHYDROLASE FAMILY PROTEIN (AFU_ORTHOLOGUE AFUA_4G14700)"/>
    <property type="match status" value="1"/>
</dbReference>
<organism evidence="4 5">
    <name type="scientific">Bradyrhizobium aeschynomenes</name>
    <dbReference type="NCBI Taxonomy" id="2734909"/>
    <lineage>
        <taxon>Bacteria</taxon>
        <taxon>Pseudomonadati</taxon>
        <taxon>Pseudomonadota</taxon>
        <taxon>Alphaproteobacteria</taxon>
        <taxon>Hyphomicrobiales</taxon>
        <taxon>Nitrobacteraceae</taxon>
        <taxon>Bradyrhizobium</taxon>
    </lineage>
</organism>
<evidence type="ECO:0000313" key="4">
    <source>
        <dbReference type="EMBL" id="NPU64046.1"/>
    </source>
</evidence>
<dbReference type="InterPro" id="IPR005546">
    <property type="entry name" value="Autotransporte_beta"/>
</dbReference>
<evidence type="ECO:0000259" key="3">
    <source>
        <dbReference type="PROSITE" id="PS51208"/>
    </source>
</evidence>
<keyword evidence="1" id="KW-0378">Hydrolase</keyword>
<keyword evidence="5" id="KW-1185">Reference proteome</keyword>
<feature type="domain" description="Autotransporter" evidence="3">
    <location>
        <begin position="348"/>
        <end position="626"/>
    </location>
</feature>
<dbReference type="Proteomes" id="UP000886476">
    <property type="component" value="Unassembled WGS sequence"/>
</dbReference>
<accession>A0ABX2C709</accession>
<dbReference type="Pfam" id="PF03797">
    <property type="entry name" value="Autotransporter"/>
    <property type="match status" value="1"/>
</dbReference>
<dbReference type="SMART" id="SM00869">
    <property type="entry name" value="Autotransporter"/>
    <property type="match status" value="1"/>
</dbReference>
<comment type="caution">
    <text evidence="4">The sequence shown here is derived from an EMBL/GenBank/DDBJ whole genome shotgun (WGS) entry which is preliminary data.</text>
</comment>
<dbReference type="Gene3D" id="2.40.128.130">
    <property type="entry name" value="Autotransporter beta-domain"/>
    <property type="match status" value="1"/>
</dbReference>
<dbReference type="SUPFAM" id="SSF103515">
    <property type="entry name" value="Autotransporter"/>
    <property type="match status" value="1"/>
</dbReference>
<dbReference type="Gene3D" id="3.40.50.1110">
    <property type="entry name" value="SGNH hydrolase"/>
    <property type="match status" value="1"/>
</dbReference>